<organism evidence="3 4">
    <name type="scientific">Brassica cretica</name>
    <name type="common">Mustard</name>
    <dbReference type="NCBI Taxonomy" id="69181"/>
    <lineage>
        <taxon>Eukaryota</taxon>
        <taxon>Viridiplantae</taxon>
        <taxon>Streptophyta</taxon>
        <taxon>Embryophyta</taxon>
        <taxon>Tracheophyta</taxon>
        <taxon>Spermatophyta</taxon>
        <taxon>Magnoliopsida</taxon>
        <taxon>eudicotyledons</taxon>
        <taxon>Gunneridae</taxon>
        <taxon>Pentapetalae</taxon>
        <taxon>rosids</taxon>
        <taxon>malvids</taxon>
        <taxon>Brassicales</taxon>
        <taxon>Brassicaceae</taxon>
        <taxon>Brassiceae</taxon>
        <taxon>Brassica</taxon>
    </lineage>
</organism>
<feature type="compositionally biased region" description="Polar residues" evidence="1">
    <location>
        <begin position="113"/>
        <end position="124"/>
    </location>
</feature>
<dbReference type="Proteomes" id="UP000712281">
    <property type="component" value="Unassembled WGS sequence"/>
</dbReference>
<comment type="caution">
    <text evidence="3">The sequence shown here is derived from an EMBL/GenBank/DDBJ whole genome shotgun (WGS) entry which is preliminary data.</text>
</comment>
<evidence type="ECO:0000256" key="1">
    <source>
        <dbReference type="SAM" id="MobiDB-lite"/>
    </source>
</evidence>
<name>A0A8S9MG01_BRACR</name>
<feature type="region of interest" description="Disordered" evidence="1">
    <location>
        <begin position="94"/>
        <end position="171"/>
    </location>
</feature>
<reference evidence="3" key="1">
    <citation type="submission" date="2019-12" db="EMBL/GenBank/DDBJ databases">
        <title>Genome sequencing and annotation of Brassica cretica.</title>
        <authorList>
            <person name="Studholme D.J."/>
            <person name="Sarris P.F."/>
        </authorList>
    </citation>
    <scope>NUCLEOTIDE SEQUENCE</scope>
    <source>
        <strain evidence="3">PFS-001/15</strain>
        <tissue evidence="3">Leaf</tissue>
    </source>
</reference>
<feature type="domain" description="Arabidopsis retrotransposon Orf1 C-terminal" evidence="2">
    <location>
        <begin position="151"/>
        <end position="295"/>
    </location>
</feature>
<sequence length="305" mass="34142">MSKGKAVAVDRDREKTPFVEELYDHLLNGVTWTPTRFADLDLLKELGLDSDIEAMLEHLKLPKLLTMAYPVYKEVSCQFLSSLETLGDAEKQEAERKESALRGKALASEPAGSGTQRTSRQQTLAAKKSKEQDKRAGKSVAVPTNEESGGESEDEQAPTKKAKMSKGKAVAVDRDREKTPFVEELYDHLLNGVTWTPTRFADLDLLKELGLDSDIEAMLEHLKLPKLLTMAYPVYKEVSCQFLSSLGVTYHNTPHVRQGWGKIKFKVNGRDYNMNFKDIGRVMGFQDLEDSSLPKCENLPPSFGN</sequence>
<protein>
    <recommendedName>
        <fullName evidence="2">Arabidopsis retrotransposon Orf1 C-terminal domain-containing protein</fullName>
    </recommendedName>
</protein>
<dbReference type="InterPro" id="IPR004312">
    <property type="entry name" value="ATHILA_Orf1_C"/>
</dbReference>
<evidence type="ECO:0000259" key="2">
    <source>
        <dbReference type="Pfam" id="PF03078"/>
    </source>
</evidence>
<feature type="domain" description="Arabidopsis retrotransposon Orf1 C-terminal" evidence="2">
    <location>
        <begin position="13"/>
        <end position="95"/>
    </location>
</feature>
<gene>
    <name evidence="3" type="ORF">F2Q68_00040444</name>
</gene>
<dbReference type="EMBL" id="QGKW02000007">
    <property type="protein sequence ID" value="KAF2617427.1"/>
    <property type="molecule type" value="Genomic_DNA"/>
</dbReference>
<dbReference type="AlphaFoldDB" id="A0A8S9MG01"/>
<dbReference type="Pfam" id="PF03078">
    <property type="entry name" value="ATHILA"/>
    <property type="match status" value="2"/>
</dbReference>
<accession>A0A8S9MG01</accession>
<evidence type="ECO:0000313" key="4">
    <source>
        <dbReference type="Proteomes" id="UP000712281"/>
    </source>
</evidence>
<evidence type="ECO:0000313" key="3">
    <source>
        <dbReference type="EMBL" id="KAF2617427.1"/>
    </source>
</evidence>
<proteinExistence type="predicted"/>